<organism evidence="1">
    <name type="scientific">bioreactor metagenome</name>
    <dbReference type="NCBI Taxonomy" id="1076179"/>
    <lineage>
        <taxon>unclassified sequences</taxon>
        <taxon>metagenomes</taxon>
        <taxon>ecological metagenomes</taxon>
    </lineage>
</organism>
<dbReference type="AlphaFoldDB" id="A0A644Z8C1"/>
<accession>A0A644Z8C1</accession>
<dbReference type="EMBL" id="VSSQ01007839">
    <property type="protein sequence ID" value="MPM37135.1"/>
    <property type="molecule type" value="Genomic_DNA"/>
</dbReference>
<comment type="caution">
    <text evidence="1">The sequence shown here is derived from an EMBL/GenBank/DDBJ whole genome shotgun (WGS) entry which is preliminary data.</text>
</comment>
<dbReference type="AntiFam" id="ANF00095">
    <property type="entry name" value="Shadow ORF (opposite ABC transporters)"/>
</dbReference>
<gene>
    <name evidence="1" type="ORF">SDC9_83741</name>
</gene>
<name>A0A644Z8C1_9ZZZZ</name>
<evidence type="ECO:0000313" key="1">
    <source>
        <dbReference type="EMBL" id="MPM37135.1"/>
    </source>
</evidence>
<protein>
    <submittedName>
        <fullName evidence="1">Uncharacterized protein</fullName>
    </submittedName>
</protein>
<proteinExistence type="predicted"/>
<sequence>MRWQRCGRWHAFRQGLRIGIERCHRAIARAHELHASFGDRCVEEIFNVARLLDAPASHQDHAMRELACLLLVVGDHQQRHLARQLAHQVNQQERVVVVEIGGGLIHQHQGGLRSSLAQDGHGAHLHVRQVGERTIQHGFEIGKARVAQILHAPLPQLQRREAELLAHMIDQCVLHRSRKRAHMLLHQRGAMVYRDRAPHVERLSPGSVAWVVNVGTRQ</sequence>
<reference evidence="1" key="1">
    <citation type="submission" date="2019-08" db="EMBL/GenBank/DDBJ databases">
        <authorList>
            <person name="Kucharzyk K."/>
            <person name="Murdoch R.W."/>
            <person name="Higgins S."/>
            <person name="Loffler F."/>
        </authorList>
    </citation>
    <scope>NUCLEOTIDE SEQUENCE</scope>
</reference>